<dbReference type="AlphaFoldDB" id="A0A438H115"/>
<proteinExistence type="predicted"/>
<dbReference type="EMBL" id="QGNW01000300">
    <property type="protein sequence ID" value="RVW78185.1"/>
    <property type="molecule type" value="Genomic_DNA"/>
</dbReference>
<comment type="caution">
    <text evidence="1">The sequence shown here is derived from an EMBL/GenBank/DDBJ whole genome shotgun (WGS) entry which is preliminary data.</text>
</comment>
<name>A0A438H115_VITVI</name>
<accession>A0A438H115</accession>
<evidence type="ECO:0000313" key="1">
    <source>
        <dbReference type="EMBL" id="RVW78185.1"/>
    </source>
</evidence>
<organism evidence="1 2">
    <name type="scientific">Vitis vinifera</name>
    <name type="common">Grape</name>
    <dbReference type="NCBI Taxonomy" id="29760"/>
    <lineage>
        <taxon>Eukaryota</taxon>
        <taxon>Viridiplantae</taxon>
        <taxon>Streptophyta</taxon>
        <taxon>Embryophyta</taxon>
        <taxon>Tracheophyta</taxon>
        <taxon>Spermatophyta</taxon>
        <taxon>Magnoliopsida</taxon>
        <taxon>eudicotyledons</taxon>
        <taxon>Gunneridae</taxon>
        <taxon>Pentapetalae</taxon>
        <taxon>rosids</taxon>
        <taxon>Vitales</taxon>
        <taxon>Vitaceae</taxon>
        <taxon>Viteae</taxon>
        <taxon>Vitis</taxon>
    </lineage>
</organism>
<reference evidence="1 2" key="1">
    <citation type="journal article" date="2018" name="PLoS Genet.">
        <title>Population sequencing reveals clonal diversity and ancestral inbreeding in the grapevine cultivar Chardonnay.</title>
        <authorList>
            <person name="Roach M.J."/>
            <person name="Johnson D.L."/>
            <person name="Bohlmann J."/>
            <person name="van Vuuren H.J."/>
            <person name="Jones S.J."/>
            <person name="Pretorius I.S."/>
            <person name="Schmidt S.A."/>
            <person name="Borneman A.R."/>
        </authorList>
    </citation>
    <scope>NUCLEOTIDE SEQUENCE [LARGE SCALE GENOMIC DNA]</scope>
    <source>
        <strain evidence="2">cv. Chardonnay</strain>
        <tissue evidence="1">Leaf</tissue>
    </source>
</reference>
<sequence length="74" mass="8682">MVETELWAKQENGFSILMESHAFLHGEKCGSRYLVYLTRKETTHYPLEIWLLPYFIPMHPGFSSSYSLALDNKK</sequence>
<dbReference type="Proteomes" id="UP000288805">
    <property type="component" value="Unassembled WGS sequence"/>
</dbReference>
<evidence type="ECO:0000313" key="2">
    <source>
        <dbReference type="Proteomes" id="UP000288805"/>
    </source>
</evidence>
<protein>
    <submittedName>
        <fullName evidence="1">Uncharacterized protein</fullName>
    </submittedName>
</protein>
<gene>
    <name evidence="1" type="ORF">CK203_058435</name>
</gene>